<reference evidence="2" key="1">
    <citation type="submission" date="2022-10" db="EMBL/GenBank/DDBJ databases">
        <title>Genome assembly of Pristionchus species.</title>
        <authorList>
            <person name="Yoshida K."/>
            <person name="Sommer R.J."/>
        </authorList>
    </citation>
    <scope>NUCLEOTIDE SEQUENCE [LARGE SCALE GENOMIC DNA]</scope>
    <source>
        <strain evidence="2">RS5460</strain>
    </source>
</reference>
<dbReference type="AlphaFoldDB" id="A0AAN5C736"/>
<name>A0AAN5C736_9BILA</name>
<proteinExistence type="predicted"/>
<gene>
    <name evidence="1" type="ORF">PMAYCL1PPCAC_01116</name>
</gene>
<dbReference type="EMBL" id="BTRK01000001">
    <property type="protein sequence ID" value="GMR30921.1"/>
    <property type="molecule type" value="Genomic_DNA"/>
</dbReference>
<comment type="caution">
    <text evidence="1">The sequence shown here is derived from an EMBL/GenBank/DDBJ whole genome shotgun (WGS) entry which is preliminary data.</text>
</comment>
<accession>A0AAN5C736</accession>
<feature type="non-terminal residue" evidence="1">
    <location>
        <position position="162"/>
    </location>
</feature>
<keyword evidence="2" id="KW-1185">Reference proteome</keyword>
<feature type="non-terminal residue" evidence="1">
    <location>
        <position position="1"/>
    </location>
</feature>
<evidence type="ECO:0000313" key="2">
    <source>
        <dbReference type="Proteomes" id="UP001328107"/>
    </source>
</evidence>
<protein>
    <submittedName>
        <fullName evidence="1">Uncharacterized protein</fullName>
    </submittedName>
</protein>
<sequence>SDSTDPRKIQKYQLLLPHVPAPGFGYGDTDADRVDFTTPQCLRYWSGGEVDGHAMVTRGDTTPGSLPFPKPKWMTNFWRWHGDYSICFSDGTLWAFDWESMAWSTVKIMNAEIRHATFPRDILVSMRDAPDCMRLVRFLPDHEHCTKIELRTFTFSLSGMDK</sequence>
<organism evidence="1 2">
    <name type="scientific">Pristionchus mayeri</name>
    <dbReference type="NCBI Taxonomy" id="1317129"/>
    <lineage>
        <taxon>Eukaryota</taxon>
        <taxon>Metazoa</taxon>
        <taxon>Ecdysozoa</taxon>
        <taxon>Nematoda</taxon>
        <taxon>Chromadorea</taxon>
        <taxon>Rhabditida</taxon>
        <taxon>Rhabditina</taxon>
        <taxon>Diplogasteromorpha</taxon>
        <taxon>Diplogasteroidea</taxon>
        <taxon>Neodiplogasteridae</taxon>
        <taxon>Pristionchus</taxon>
    </lineage>
</organism>
<evidence type="ECO:0000313" key="1">
    <source>
        <dbReference type="EMBL" id="GMR30921.1"/>
    </source>
</evidence>
<dbReference type="Proteomes" id="UP001328107">
    <property type="component" value="Unassembled WGS sequence"/>
</dbReference>